<dbReference type="AlphaFoldDB" id="C8VZZ9"/>
<proteinExistence type="predicted"/>
<dbReference type="KEGG" id="dae:Dtox_4300"/>
<evidence type="ECO:0000313" key="3">
    <source>
        <dbReference type="Proteomes" id="UP000002217"/>
    </source>
</evidence>
<dbReference type="HOGENOM" id="CLU_2842574_0_0_9"/>
<sequence length="65" mass="7735">MNKIWSDKSWDDYLSWQIQDKQILKRINELIKDIERNGLSKGILFDLTFQVNKIKGYSETTVTLD</sequence>
<dbReference type="Gene3D" id="3.30.2310.20">
    <property type="entry name" value="RelE-like"/>
    <property type="match status" value="1"/>
</dbReference>
<dbReference type="OrthoDB" id="9801102at2"/>
<dbReference type="SUPFAM" id="SSF143011">
    <property type="entry name" value="RelE-like"/>
    <property type="match status" value="1"/>
</dbReference>
<dbReference type="Pfam" id="PF06769">
    <property type="entry name" value="YoeB_toxin"/>
    <property type="match status" value="1"/>
</dbReference>
<organism evidence="2 3">
    <name type="scientific">Desulfofarcimen acetoxidans (strain ATCC 49208 / DSM 771 / KCTC 5769 / VKM B-1644 / 5575)</name>
    <name type="common">Desulfotomaculum acetoxidans</name>
    <dbReference type="NCBI Taxonomy" id="485916"/>
    <lineage>
        <taxon>Bacteria</taxon>
        <taxon>Bacillati</taxon>
        <taxon>Bacillota</taxon>
        <taxon>Clostridia</taxon>
        <taxon>Eubacteriales</taxon>
        <taxon>Peptococcaceae</taxon>
        <taxon>Desulfofarcimen</taxon>
    </lineage>
</organism>
<evidence type="ECO:0000256" key="1">
    <source>
        <dbReference type="ARBA" id="ARBA00050056"/>
    </source>
</evidence>
<dbReference type="eggNOG" id="COG4115">
    <property type="taxonomic scope" value="Bacteria"/>
</dbReference>
<accession>C8VZZ9</accession>
<dbReference type="GO" id="GO:0004519">
    <property type="term" value="F:endonuclease activity"/>
    <property type="evidence" value="ECO:0007669"/>
    <property type="project" value="InterPro"/>
</dbReference>
<dbReference type="STRING" id="485916.Dtox_4300"/>
<dbReference type="GO" id="GO:0006401">
    <property type="term" value="P:RNA catabolic process"/>
    <property type="evidence" value="ECO:0007669"/>
    <property type="project" value="InterPro"/>
</dbReference>
<keyword evidence="3" id="KW-1185">Reference proteome</keyword>
<dbReference type="InterPro" id="IPR009614">
    <property type="entry name" value="YoeB_toxin"/>
</dbReference>
<dbReference type="EMBL" id="CP001720">
    <property type="protein sequence ID" value="ACV64967.1"/>
    <property type="molecule type" value="Genomic_DNA"/>
</dbReference>
<dbReference type="RefSeq" id="WP_015759637.1">
    <property type="nucleotide sequence ID" value="NC_013216.1"/>
</dbReference>
<reference evidence="2 3" key="1">
    <citation type="journal article" date="2009" name="Stand. Genomic Sci.">
        <title>Complete genome sequence of Desulfotomaculum acetoxidans type strain (5575).</title>
        <authorList>
            <person name="Spring S."/>
            <person name="Lapidus A."/>
            <person name="Schroder M."/>
            <person name="Gleim D."/>
            <person name="Sims D."/>
            <person name="Meincke L."/>
            <person name="Glavina Del Rio T."/>
            <person name="Tice H."/>
            <person name="Copeland A."/>
            <person name="Cheng J.F."/>
            <person name="Lucas S."/>
            <person name="Chen F."/>
            <person name="Nolan M."/>
            <person name="Bruce D."/>
            <person name="Goodwin L."/>
            <person name="Pitluck S."/>
            <person name="Ivanova N."/>
            <person name="Mavromatis K."/>
            <person name="Mikhailova N."/>
            <person name="Pati A."/>
            <person name="Chen A."/>
            <person name="Palaniappan K."/>
            <person name="Land M."/>
            <person name="Hauser L."/>
            <person name="Chang Y.J."/>
            <person name="Jeffries C.D."/>
            <person name="Chain P."/>
            <person name="Saunders E."/>
            <person name="Brettin T."/>
            <person name="Detter J.C."/>
            <person name="Goker M."/>
            <person name="Bristow J."/>
            <person name="Eisen J.A."/>
            <person name="Markowitz V."/>
            <person name="Hugenholtz P."/>
            <person name="Kyrpides N.C."/>
            <person name="Klenk H.P."/>
            <person name="Han C."/>
        </authorList>
    </citation>
    <scope>NUCLEOTIDE SEQUENCE [LARGE SCALE GENOMIC DNA]</scope>
    <source>
        <strain evidence="3">ATCC 49208 / DSM 771 / VKM B-1644</strain>
    </source>
</reference>
<dbReference type="Proteomes" id="UP000002217">
    <property type="component" value="Chromosome"/>
</dbReference>
<protein>
    <recommendedName>
        <fullName evidence="1">Endoribonuclease YoeB</fullName>
    </recommendedName>
</protein>
<dbReference type="InterPro" id="IPR035093">
    <property type="entry name" value="RelE/ParE_toxin_dom_sf"/>
</dbReference>
<evidence type="ECO:0000313" key="2">
    <source>
        <dbReference type="EMBL" id="ACV64967.1"/>
    </source>
</evidence>
<name>C8VZZ9_DESAS</name>
<gene>
    <name evidence="2" type="ordered locus">Dtox_4300</name>
</gene>